<dbReference type="AlphaFoldDB" id="A0A8X6FPH4"/>
<protein>
    <submittedName>
        <fullName evidence="1">Uncharacterized protein</fullName>
    </submittedName>
</protein>
<name>A0A8X6FPH4_TRICU</name>
<sequence>MNQIKEMKEKMQKERDDYWKPIVADLKKELEVFKIEWTSTEKKWKAERNVLKLERDTFKAEKMYLRLKEMY</sequence>
<keyword evidence="2" id="KW-1185">Reference proteome</keyword>
<evidence type="ECO:0000313" key="1">
    <source>
        <dbReference type="EMBL" id="GFQ85942.1"/>
    </source>
</evidence>
<proteinExistence type="predicted"/>
<dbReference type="OrthoDB" id="10256467at2759"/>
<dbReference type="EMBL" id="BMAO01032953">
    <property type="protein sequence ID" value="GFQ85942.1"/>
    <property type="molecule type" value="Genomic_DNA"/>
</dbReference>
<dbReference type="Proteomes" id="UP000887116">
    <property type="component" value="Unassembled WGS sequence"/>
</dbReference>
<comment type="caution">
    <text evidence="1">The sequence shown here is derived from an EMBL/GenBank/DDBJ whole genome shotgun (WGS) entry which is preliminary data.</text>
</comment>
<reference evidence="1" key="1">
    <citation type="submission" date="2020-07" db="EMBL/GenBank/DDBJ databases">
        <title>Multicomponent nature underlies the extraordinary mechanical properties of spider dragline silk.</title>
        <authorList>
            <person name="Kono N."/>
            <person name="Nakamura H."/>
            <person name="Mori M."/>
            <person name="Yoshida Y."/>
            <person name="Ohtoshi R."/>
            <person name="Malay A.D."/>
            <person name="Moran D.A.P."/>
            <person name="Tomita M."/>
            <person name="Numata K."/>
            <person name="Arakawa K."/>
        </authorList>
    </citation>
    <scope>NUCLEOTIDE SEQUENCE</scope>
</reference>
<evidence type="ECO:0000313" key="2">
    <source>
        <dbReference type="Proteomes" id="UP000887116"/>
    </source>
</evidence>
<organism evidence="1 2">
    <name type="scientific">Trichonephila clavata</name>
    <name type="common">Joro spider</name>
    <name type="synonym">Nephila clavata</name>
    <dbReference type="NCBI Taxonomy" id="2740835"/>
    <lineage>
        <taxon>Eukaryota</taxon>
        <taxon>Metazoa</taxon>
        <taxon>Ecdysozoa</taxon>
        <taxon>Arthropoda</taxon>
        <taxon>Chelicerata</taxon>
        <taxon>Arachnida</taxon>
        <taxon>Araneae</taxon>
        <taxon>Araneomorphae</taxon>
        <taxon>Entelegynae</taxon>
        <taxon>Araneoidea</taxon>
        <taxon>Nephilidae</taxon>
        <taxon>Trichonephila</taxon>
    </lineage>
</organism>
<accession>A0A8X6FPH4</accession>
<gene>
    <name evidence="1" type="ORF">TNCT_622131</name>
</gene>